<comment type="subcellular location">
    <subcellularLocation>
        <location evidence="1">Nucleus</location>
    </subcellularLocation>
</comment>
<reference evidence="10" key="1">
    <citation type="submission" date="2021-06" db="EMBL/GenBank/DDBJ databases">
        <authorList>
            <person name="Hodson N. C."/>
            <person name="Mongue J. A."/>
            <person name="Jaron S. K."/>
        </authorList>
    </citation>
    <scope>NUCLEOTIDE SEQUENCE</scope>
</reference>
<feature type="domain" description="RanBP2-type" evidence="9">
    <location>
        <begin position="316"/>
        <end position="346"/>
    </location>
</feature>
<evidence type="ECO:0000256" key="5">
    <source>
        <dbReference type="ARBA" id="ARBA00022833"/>
    </source>
</evidence>
<feature type="region of interest" description="Disordered" evidence="8">
    <location>
        <begin position="1"/>
        <end position="62"/>
    </location>
</feature>
<feature type="region of interest" description="Disordered" evidence="8">
    <location>
        <begin position="856"/>
        <end position="963"/>
    </location>
</feature>
<dbReference type="Proteomes" id="UP000708208">
    <property type="component" value="Unassembled WGS sequence"/>
</dbReference>
<dbReference type="GO" id="GO:0017056">
    <property type="term" value="F:structural constituent of nuclear pore"/>
    <property type="evidence" value="ECO:0007669"/>
    <property type="project" value="TreeGrafter"/>
</dbReference>
<sequence length="963" mass="99852">MHKRARLADGCHRPSDDDNSSSGCSSAGPGALRNMIPSPISHPNGRSISGSLFGRPSPTEEQQLPMNRMLSSSRYLPYTIRPLVVRAKRKLQNDSNVHVTSTAQRIINALDNISTPVVNSAKVPYEPFLTSRPVFTPIRRDTHGPPIMKSPLVPSPHGKIMYNPTMHIPRMVDFGTNTDMTMSAFNAELVQDDTASPRAFGGGKMKSVSKRVHAAPLKHDFSTSVPVQVSQGNFVKQPNVESKYKFSRAWSTKDLSGVFQKKGEVKDKLEKLPGVGSAKTVSSSDNGNDSRKSFISNKPDGNQSNLKPLSTMVNLGAGKSWECPTCMVPNKSEATECVCCGTKSPTSAQLPAVAKTWDCPTCMVPNKSDAASCVCCGEKNPSAPAAKPAPKNWDCPTCMVPNKPEAAACVCCSEKNPNKSVTSSSPRAPNSTFQFGFSSSTPKTAAADSTPKPSQPVSSFTFGAPKDTSTPKAAFTFGFKSDTQSASSKVASSSAASTSSFTFGVSKPAESPKSSKISESAVTSTAEPPVKPFTFGSANHTPSKPPISPITFGLPAEPSAATAVKSSPSFSLPNKAPEAAFSPKAAVPLKTSDRQLSLGQPNNGFGSFTFGSSKPSPQTNSLTTSGVIKDDEELWHCKQCPARNRAVNKQCIGCAGPKPPADATSSQPSAGKRYHFDPFFGGKNDDKVDSYSEPEPKRKVPGSGSSPATPSSTGFMYTPPSESTLKLKPAAEAAPPTHSSEIKTGSFLDALKTGSQFTFAAPAPGTSLIPTGPSPSSSTGTTVGAAASSSVPALPSVVSSTSNAGPPSGLFQFGASSSINNTSSAPNLSLPGSNTNNALNQSTFSFGGLKNGPLSSSSSAAPSVFGSPLSTTGTSSPAVFGTPVGNSSLVSPTPPLGTAPATPAPTAPSFNFTPNFNFGGSSATSGSGSFVFTAQPTASPGGPPGDGGMGQRKIRRATRRMQR</sequence>
<evidence type="ECO:0000256" key="1">
    <source>
        <dbReference type="ARBA" id="ARBA00004123"/>
    </source>
</evidence>
<feature type="compositionally biased region" description="Basic and acidic residues" evidence="8">
    <location>
        <begin position="683"/>
        <end position="698"/>
    </location>
</feature>
<feature type="compositionally biased region" description="Low complexity" evidence="8">
    <location>
        <begin position="701"/>
        <end position="714"/>
    </location>
</feature>
<dbReference type="GO" id="GO:0008270">
    <property type="term" value="F:zinc ion binding"/>
    <property type="evidence" value="ECO:0007669"/>
    <property type="project" value="UniProtKB-KW"/>
</dbReference>
<feature type="compositionally biased region" description="Low complexity" evidence="8">
    <location>
        <begin position="856"/>
        <end position="877"/>
    </location>
</feature>
<comment type="caution">
    <text evidence="10">The sequence shown here is derived from an EMBL/GenBank/DDBJ whole genome shotgun (WGS) entry which is preliminary data.</text>
</comment>
<feature type="region of interest" description="Disordered" evidence="8">
    <location>
        <begin position="270"/>
        <end position="307"/>
    </location>
</feature>
<feature type="compositionally biased region" description="Polar residues" evidence="8">
    <location>
        <begin position="279"/>
        <end position="307"/>
    </location>
</feature>
<dbReference type="GO" id="GO:0005643">
    <property type="term" value="C:nuclear pore"/>
    <property type="evidence" value="ECO:0007669"/>
    <property type="project" value="TreeGrafter"/>
</dbReference>
<dbReference type="InterPro" id="IPR026054">
    <property type="entry name" value="Nucleoporin"/>
</dbReference>
<dbReference type="Pfam" id="PF00641">
    <property type="entry name" value="Zn_ribbon_RanBP"/>
    <property type="match status" value="1"/>
</dbReference>
<keyword evidence="5" id="KW-0862">Zinc</keyword>
<keyword evidence="2" id="KW-0813">Transport</keyword>
<feature type="domain" description="RanBP2-type" evidence="9">
    <location>
        <begin position="631"/>
        <end position="660"/>
    </location>
</feature>
<gene>
    <name evidence="10" type="ORF">AFUS01_LOCUS47601</name>
</gene>
<dbReference type="SMART" id="SM00547">
    <property type="entry name" value="ZnF_RBZ"/>
    <property type="match status" value="4"/>
</dbReference>
<feature type="region of interest" description="Disordered" evidence="8">
    <location>
        <begin position="500"/>
        <end position="554"/>
    </location>
</feature>
<dbReference type="PANTHER" id="PTHR23193">
    <property type="entry name" value="NUCLEAR PORE COMPLEX PROTEIN NUP"/>
    <property type="match status" value="1"/>
</dbReference>
<protein>
    <recommendedName>
        <fullName evidence="9">RanBP2-type domain-containing protein</fullName>
    </recommendedName>
</protein>
<feature type="compositionally biased region" description="Pro residues" evidence="8">
    <location>
        <begin position="892"/>
        <end position="906"/>
    </location>
</feature>
<organism evidence="10 11">
    <name type="scientific">Allacma fusca</name>
    <dbReference type="NCBI Taxonomy" id="39272"/>
    <lineage>
        <taxon>Eukaryota</taxon>
        <taxon>Metazoa</taxon>
        <taxon>Ecdysozoa</taxon>
        <taxon>Arthropoda</taxon>
        <taxon>Hexapoda</taxon>
        <taxon>Collembola</taxon>
        <taxon>Symphypleona</taxon>
        <taxon>Sminthuridae</taxon>
        <taxon>Allacma</taxon>
    </lineage>
</organism>
<dbReference type="GO" id="GO:0006405">
    <property type="term" value="P:RNA export from nucleus"/>
    <property type="evidence" value="ECO:0007669"/>
    <property type="project" value="TreeGrafter"/>
</dbReference>
<evidence type="ECO:0000259" key="9">
    <source>
        <dbReference type="PROSITE" id="PS50199"/>
    </source>
</evidence>
<keyword evidence="4 7" id="KW-0863">Zinc-finger</keyword>
<dbReference type="OrthoDB" id="79830at2759"/>
<keyword evidence="11" id="KW-1185">Reference proteome</keyword>
<dbReference type="InterPro" id="IPR001876">
    <property type="entry name" value="Znf_RanBP2"/>
</dbReference>
<keyword evidence="3" id="KW-0479">Metal-binding</keyword>
<feature type="region of interest" description="Disordered" evidence="8">
    <location>
        <begin position="762"/>
        <end position="807"/>
    </location>
</feature>
<dbReference type="GO" id="GO:0008139">
    <property type="term" value="F:nuclear localization sequence binding"/>
    <property type="evidence" value="ECO:0007669"/>
    <property type="project" value="TreeGrafter"/>
</dbReference>
<keyword evidence="6" id="KW-0539">Nucleus</keyword>
<dbReference type="GO" id="GO:0006606">
    <property type="term" value="P:protein import into nucleus"/>
    <property type="evidence" value="ECO:0007669"/>
    <property type="project" value="TreeGrafter"/>
</dbReference>
<dbReference type="PROSITE" id="PS50199">
    <property type="entry name" value="ZF_RANBP2_2"/>
    <property type="match status" value="4"/>
</dbReference>
<feature type="compositionally biased region" description="Low complexity" evidence="8">
    <location>
        <begin position="764"/>
        <end position="802"/>
    </location>
</feature>
<evidence type="ECO:0000256" key="7">
    <source>
        <dbReference type="PROSITE-ProRule" id="PRU00322"/>
    </source>
</evidence>
<feature type="domain" description="RanBP2-type" evidence="9">
    <location>
        <begin position="387"/>
        <end position="418"/>
    </location>
</feature>
<feature type="region of interest" description="Disordered" evidence="8">
    <location>
        <begin position="651"/>
        <end position="742"/>
    </location>
</feature>
<accession>A0A8J2LXY8</accession>
<feature type="region of interest" description="Disordered" evidence="8">
    <location>
        <begin position="418"/>
        <end position="465"/>
    </location>
</feature>
<feature type="compositionally biased region" description="Basic residues" evidence="8">
    <location>
        <begin position="952"/>
        <end position="963"/>
    </location>
</feature>
<evidence type="ECO:0000256" key="3">
    <source>
        <dbReference type="ARBA" id="ARBA00022723"/>
    </source>
</evidence>
<name>A0A8J2LXY8_9HEXA</name>
<dbReference type="EMBL" id="CAJVCH010571835">
    <property type="protein sequence ID" value="CAG7838657.1"/>
    <property type="molecule type" value="Genomic_DNA"/>
</dbReference>
<evidence type="ECO:0000256" key="4">
    <source>
        <dbReference type="ARBA" id="ARBA00022771"/>
    </source>
</evidence>
<evidence type="ECO:0000256" key="6">
    <source>
        <dbReference type="ARBA" id="ARBA00023242"/>
    </source>
</evidence>
<feature type="compositionally biased region" description="Polar residues" evidence="8">
    <location>
        <begin position="418"/>
        <end position="443"/>
    </location>
</feature>
<evidence type="ECO:0000256" key="2">
    <source>
        <dbReference type="ARBA" id="ARBA00022448"/>
    </source>
</evidence>
<feature type="region of interest" description="Disordered" evidence="8">
    <location>
        <begin position="583"/>
        <end position="628"/>
    </location>
</feature>
<dbReference type="PANTHER" id="PTHR23193:SF23">
    <property type="entry name" value="NUCLEAR PORE COMPLEX PROTEIN NUP153"/>
    <property type="match status" value="1"/>
</dbReference>
<feature type="compositionally biased region" description="Polar residues" evidence="8">
    <location>
        <begin position="512"/>
        <end position="526"/>
    </location>
</feature>
<feature type="domain" description="RanBP2-type" evidence="9">
    <location>
        <begin position="353"/>
        <end position="382"/>
    </location>
</feature>
<dbReference type="PROSITE" id="PS01358">
    <property type="entry name" value="ZF_RANBP2_1"/>
    <property type="match status" value="3"/>
</dbReference>
<feature type="compositionally biased region" description="Polar residues" evidence="8">
    <location>
        <begin position="594"/>
        <end position="626"/>
    </location>
</feature>
<feature type="compositionally biased region" description="Basic and acidic residues" evidence="8">
    <location>
        <begin position="1"/>
        <end position="16"/>
    </location>
</feature>
<proteinExistence type="predicted"/>
<feature type="compositionally biased region" description="Polar residues" evidence="8">
    <location>
        <begin position="451"/>
        <end position="465"/>
    </location>
</feature>
<evidence type="ECO:0000313" key="10">
    <source>
        <dbReference type="EMBL" id="CAG7838657.1"/>
    </source>
</evidence>
<evidence type="ECO:0000256" key="8">
    <source>
        <dbReference type="SAM" id="MobiDB-lite"/>
    </source>
</evidence>
<dbReference type="AlphaFoldDB" id="A0A8J2LXY8"/>
<evidence type="ECO:0000313" key="11">
    <source>
        <dbReference type="Proteomes" id="UP000708208"/>
    </source>
</evidence>
<feature type="compositionally biased region" description="Low complexity" evidence="8">
    <location>
        <begin position="916"/>
        <end position="932"/>
    </location>
</feature>